<gene>
    <name evidence="2" type="ORF">SPARVUS_LOCUS6686599</name>
</gene>
<keyword evidence="3" id="KW-1185">Reference proteome</keyword>
<protein>
    <submittedName>
        <fullName evidence="2">Uncharacterized protein</fullName>
    </submittedName>
</protein>
<organism evidence="2 3">
    <name type="scientific">Staurois parvus</name>
    <dbReference type="NCBI Taxonomy" id="386267"/>
    <lineage>
        <taxon>Eukaryota</taxon>
        <taxon>Metazoa</taxon>
        <taxon>Chordata</taxon>
        <taxon>Craniata</taxon>
        <taxon>Vertebrata</taxon>
        <taxon>Euteleostomi</taxon>
        <taxon>Amphibia</taxon>
        <taxon>Batrachia</taxon>
        <taxon>Anura</taxon>
        <taxon>Neobatrachia</taxon>
        <taxon>Ranoidea</taxon>
        <taxon>Ranidae</taxon>
        <taxon>Staurois</taxon>
    </lineage>
</organism>
<sequence length="65" mass="7244">MQSGKYCSPPGNSRTQTNPLDPSREHVFTALESIGDFCALQLTPWPTTLWLSCCCFHFVIVPLNS</sequence>
<accession>A0ABN9D703</accession>
<dbReference type="EMBL" id="CATNWA010014162">
    <property type="protein sequence ID" value="CAI9568325.1"/>
    <property type="molecule type" value="Genomic_DNA"/>
</dbReference>
<evidence type="ECO:0000313" key="3">
    <source>
        <dbReference type="Proteomes" id="UP001162483"/>
    </source>
</evidence>
<evidence type="ECO:0000256" key="1">
    <source>
        <dbReference type="SAM" id="MobiDB-lite"/>
    </source>
</evidence>
<proteinExistence type="predicted"/>
<name>A0ABN9D703_9NEOB</name>
<feature type="compositionally biased region" description="Polar residues" evidence="1">
    <location>
        <begin position="1"/>
        <end position="20"/>
    </location>
</feature>
<comment type="caution">
    <text evidence="2">The sequence shown here is derived from an EMBL/GenBank/DDBJ whole genome shotgun (WGS) entry which is preliminary data.</text>
</comment>
<reference evidence="2" key="1">
    <citation type="submission" date="2023-05" db="EMBL/GenBank/DDBJ databases">
        <authorList>
            <person name="Stuckert A."/>
        </authorList>
    </citation>
    <scope>NUCLEOTIDE SEQUENCE</scope>
</reference>
<feature type="region of interest" description="Disordered" evidence="1">
    <location>
        <begin position="1"/>
        <end position="22"/>
    </location>
</feature>
<evidence type="ECO:0000313" key="2">
    <source>
        <dbReference type="EMBL" id="CAI9568325.1"/>
    </source>
</evidence>
<dbReference type="Proteomes" id="UP001162483">
    <property type="component" value="Unassembled WGS sequence"/>
</dbReference>